<sequence>MRWKRMTAAAALLAGATVLGLCGPVAAAPPAPVPAPAGRAAEGAHHPGAPADRDTAPQQQAVRTLPAPVEDTSAQSGAAALLGGLRPDAVTAFLPGGGALGGMLGG</sequence>
<feature type="compositionally biased region" description="Low complexity" evidence="1">
    <location>
        <begin position="36"/>
        <end position="50"/>
    </location>
</feature>
<gene>
    <name evidence="3" type="ORF">GCM10010315_33370</name>
</gene>
<keyword evidence="2" id="KW-0732">Signal</keyword>
<feature type="chain" id="PRO_5045902593" description="ATP-binding protein" evidence="2">
    <location>
        <begin position="28"/>
        <end position="106"/>
    </location>
</feature>
<feature type="signal peptide" evidence="2">
    <location>
        <begin position="1"/>
        <end position="27"/>
    </location>
</feature>
<comment type="caution">
    <text evidence="3">The sequence shown here is derived from an EMBL/GenBank/DDBJ whole genome shotgun (WGS) entry which is preliminary data.</text>
</comment>
<evidence type="ECO:0000313" key="4">
    <source>
        <dbReference type="Proteomes" id="UP001500886"/>
    </source>
</evidence>
<evidence type="ECO:0000256" key="2">
    <source>
        <dbReference type="SAM" id="SignalP"/>
    </source>
</evidence>
<dbReference type="Proteomes" id="UP001500886">
    <property type="component" value="Unassembled WGS sequence"/>
</dbReference>
<evidence type="ECO:0000256" key="1">
    <source>
        <dbReference type="SAM" id="MobiDB-lite"/>
    </source>
</evidence>
<dbReference type="RefSeq" id="WP_344436103.1">
    <property type="nucleotide sequence ID" value="NZ_BAAASL010000011.1"/>
</dbReference>
<protein>
    <recommendedName>
        <fullName evidence="5">ATP-binding protein</fullName>
    </recommendedName>
</protein>
<feature type="region of interest" description="Disordered" evidence="1">
    <location>
        <begin position="29"/>
        <end position="74"/>
    </location>
</feature>
<proteinExistence type="predicted"/>
<dbReference type="EMBL" id="BAAASL010000011">
    <property type="protein sequence ID" value="GAA2718254.1"/>
    <property type="molecule type" value="Genomic_DNA"/>
</dbReference>
<organism evidence="3 4">
    <name type="scientific">Streptomyces luteosporeus</name>
    <dbReference type="NCBI Taxonomy" id="173856"/>
    <lineage>
        <taxon>Bacteria</taxon>
        <taxon>Bacillati</taxon>
        <taxon>Actinomycetota</taxon>
        <taxon>Actinomycetes</taxon>
        <taxon>Kitasatosporales</taxon>
        <taxon>Streptomycetaceae</taxon>
        <taxon>Streptomyces</taxon>
    </lineage>
</organism>
<evidence type="ECO:0008006" key="5">
    <source>
        <dbReference type="Google" id="ProtNLM"/>
    </source>
</evidence>
<name>A0ABP6G739_9ACTN</name>
<keyword evidence="4" id="KW-1185">Reference proteome</keyword>
<evidence type="ECO:0000313" key="3">
    <source>
        <dbReference type="EMBL" id="GAA2718254.1"/>
    </source>
</evidence>
<reference evidence="4" key="1">
    <citation type="journal article" date="2019" name="Int. J. Syst. Evol. Microbiol.">
        <title>The Global Catalogue of Microorganisms (GCM) 10K type strain sequencing project: providing services to taxonomists for standard genome sequencing and annotation.</title>
        <authorList>
            <consortium name="The Broad Institute Genomics Platform"/>
            <consortium name="The Broad Institute Genome Sequencing Center for Infectious Disease"/>
            <person name="Wu L."/>
            <person name="Ma J."/>
        </authorList>
    </citation>
    <scope>NUCLEOTIDE SEQUENCE [LARGE SCALE GENOMIC DNA]</scope>
    <source>
        <strain evidence="4">JCM 4542</strain>
    </source>
</reference>
<accession>A0ABP6G739</accession>